<name>A0ABV2Z164_9ACTN</name>
<dbReference type="RefSeq" id="WP_030285258.1">
    <property type="nucleotide sequence ID" value="NZ_JBEZVI010000012.1"/>
</dbReference>
<evidence type="ECO:0000256" key="2">
    <source>
        <dbReference type="ARBA" id="ARBA00022692"/>
    </source>
</evidence>
<accession>A0ABV2Z164</accession>
<sequence length="87" mass="9221">MFGFGEGASYAVGSRGRLFLFPILSGLSMGYQVFVVSRIKETAMDAVLAGWAVLDGVDKSANAVTSAAVVMVTVIASFMLLHQTKMK</sequence>
<keyword evidence="3 5" id="KW-1133">Transmembrane helix</keyword>
<dbReference type="Proteomes" id="UP001550853">
    <property type="component" value="Unassembled WGS sequence"/>
</dbReference>
<keyword evidence="2 5" id="KW-0812">Transmembrane</keyword>
<proteinExistence type="predicted"/>
<evidence type="ECO:0000256" key="3">
    <source>
        <dbReference type="ARBA" id="ARBA00022989"/>
    </source>
</evidence>
<gene>
    <name evidence="7" type="ORF">AB0E61_16780</name>
</gene>
<evidence type="ECO:0000313" key="7">
    <source>
        <dbReference type="EMBL" id="MEU3711740.1"/>
    </source>
</evidence>
<dbReference type="EMBL" id="JBEZVI010000012">
    <property type="protein sequence ID" value="MEU3711740.1"/>
    <property type="molecule type" value="Genomic_DNA"/>
</dbReference>
<evidence type="ECO:0000256" key="4">
    <source>
        <dbReference type="ARBA" id="ARBA00023136"/>
    </source>
</evidence>
<organism evidence="7 8">
    <name type="scientific">Streptomyces catenulae</name>
    <dbReference type="NCBI Taxonomy" id="66875"/>
    <lineage>
        <taxon>Bacteria</taxon>
        <taxon>Bacillati</taxon>
        <taxon>Actinomycetota</taxon>
        <taxon>Actinomycetes</taxon>
        <taxon>Kitasatosporales</taxon>
        <taxon>Streptomycetaceae</taxon>
        <taxon>Streptomyces</taxon>
    </lineage>
</organism>
<evidence type="ECO:0000256" key="5">
    <source>
        <dbReference type="SAM" id="Phobius"/>
    </source>
</evidence>
<dbReference type="SUPFAM" id="SSF82866">
    <property type="entry name" value="Multidrug efflux transporter AcrB transmembrane domain"/>
    <property type="match status" value="1"/>
</dbReference>
<evidence type="ECO:0000259" key="6">
    <source>
        <dbReference type="Pfam" id="PF03176"/>
    </source>
</evidence>
<feature type="transmembrane region" description="Helical" evidence="5">
    <location>
        <begin position="18"/>
        <end position="40"/>
    </location>
</feature>
<keyword evidence="8" id="KW-1185">Reference proteome</keyword>
<comment type="subcellular location">
    <subcellularLocation>
        <location evidence="1">Membrane</location>
        <topology evidence="1">Multi-pass membrane protein</topology>
    </subcellularLocation>
</comment>
<comment type="caution">
    <text evidence="7">The sequence shown here is derived from an EMBL/GenBank/DDBJ whole genome shotgun (WGS) entry which is preliminary data.</text>
</comment>
<feature type="transmembrane region" description="Helical" evidence="5">
    <location>
        <begin position="60"/>
        <end position="81"/>
    </location>
</feature>
<keyword evidence="4 5" id="KW-0472">Membrane</keyword>
<protein>
    <submittedName>
        <fullName evidence="7">MMPL family transporter</fullName>
    </submittedName>
</protein>
<feature type="domain" description="Membrane transport protein MMPL" evidence="6">
    <location>
        <begin position="20"/>
        <end position="80"/>
    </location>
</feature>
<evidence type="ECO:0000313" key="8">
    <source>
        <dbReference type="Proteomes" id="UP001550853"/>
    </source>
</evidence>
<dbReference type="Pfam" id="PF03176">
    <property type="entry name" value="MMPL"/>
    <property type="match status" value="1"/>
</dbReference>
<dbReference type="InterPro" id="IPR004869">
    <property type="entry name" value="MMPL_dom"/>
</dbReference>
<evidence type="ECO:0000256" key="1">
    <source>
        <dbReference type="ARBA" id="ARBA00004141"/>
    </source>
</evidence>
<reference evidence="7 8" key="1">
    <citation type="submission" date="2024-06" db="EMBL/GenBank/DDBJ databases">
        <title>The Natural Products Discovery Center: Release of the First 8490 Sequenced Strains for Exploring Actinobacteria Biosynthetic Diversity.</title>
        <authorList>
            <person name="Kalkreuter E."/>
            <person name="Kautsar S.A."/>
            <person name="Yang D."/>
            <person name="Bader C.D."/>
            <person name="Teijaro C.N."/>
            <person name="Fluegel L."/>
            <person name="Davis C.M."/>
            <person name="Simpson J.R."/>
            <person name="Lauterbach L."/>
            <person name="Steele A.D."/>
            <person name="Gui C."/>
            <person name="Meng S."/>
            <person name="Li G."/>
            <person name="Viehrig K."/>
            <person name="Ye F."/>
            <person name="Su P."/>
            <person name="Kiefer A.F."/>
            <person name="Nichols A."/>
            <person name="Cepeda A.J."/>
            <person name="Yan W."/>
            <person name="Fan B."/>
            <person name="Jiang Y."/>
            <person name="Adhikari A."/>
            <person name="Zheng C.-J."/>
            <person name="Schuster L."/>
            <person name="Cowan T.M."/>
            <person name="Smanski M.J."/>
            <person name="Chevrette M.G."/>
            <person name="De Carvalho L.P.S."/>
            <person name="Shen B."/>
        </authorList>
    </citation>
    <scope>NUCLEOTIDE SEQUENCE [LARGE SCALE GENOMIC DNA]</scope>
    <source>
        <strain evidence="7 8">NPDC033039</strain>
    </source>
</reference>